<evidence type="ECO:0000313" key="13">
    <source>
        <dbReference type="Proteomes" id="UP000670947"/>
    </source>
</evidence>
<dbReference type="Proteomes" id="UP000670947">
    <property type="component" value="Unassembled WGS sequence"/>
</dbReference>
<dbReference type="PROSITE" id="PS01124">
    <property type="entry name" value="HTH_ARAC_FAMILY_2"/>
    <property type="match status" value="1"/>
</dbReference>
<comment type="subcellular location">
    <subcellularLocation>
        <location evidence="1">Cytoplasm</location>
    </subcellularLocation>
</comment>
<protein>
    <submittedName>
        <fullName evidence="12">Response regulator</fullName>
    </submittedName>
</protein>
<keyword evidence="6" id="KW-0238">DNA-binding</keyword>
<dbReference type="EMBL" id="JAGGDJ010000003">
    <property type="protein sequence ID" value="MBO7743740.1"/>
    <property type="molecule type" value="Genomic_DNA"/>
</dbReference>
<dbReference type="PROSITE" id="PS00041">
    <property type="entry name" value="HTH_ARAC_FAMILY_1"/>
    <property type="match status" value="1"/>
</dbReference>
<keyword evidence="5" id="KW-0805">Transcription regulation</keyword>
<dbReference type="PANTHER" id="PTHR42713:SF3">
    <property type="entry name" value="TRANSCRIPTIONAL REGULATORY PROTEIN HPTR"/>
    <property type="match status" value="1"/>
</dbReference>
<dbReference type="InterPro" id="IPR051552">
    <property type="entry name" value="HptR"/>
</dbReference>
<keyword evidence="7" id="KW-0804">Transcription</keyword>
<dbReference type="InterPro" id="IPR009057">
    <property type="entry name" value="Homeodomain-like_sf"/>
</dbReference>
<dbReference type="CDD" id="cd17536">
    <property type="entry name" value="REC_YesN-like"/>
    <property type="match status" value="1"/>
</dbReference>
<keyword evidence="9" id="KW-0175">Coiled coil</keyword>
<dbReference type="InterPro" id="IPR011006">
    <property type="entry name" value="CheY-like_superfamily"/>
</dbReference>
<dbReference type="InterPro" id="IPR001789">
    <property type="entry name" value="Sig_transdc_resp-reg_receiver"/>
</dbReference>
<dbReference type="PROSITE" id="PS50110">
    <property type="entry name" value="RESPONSE_REGULATORY"/>
    <property type="match status" value="1"/>
</dbReference>
<dbReference type="SMART" id="SM00448">
    <property type="entry name" value="REC"/>
    <property type="match status" value="1"/>
</dbReference>
<evidence type="ECO:0000256" key="3">
    <source>
        <dbReference type="ARBA" id="ARBA00022553"/>
    </source>
</evidence>
<dbReference type="SUPFAM" id="SSF52172">
    <property type="entry name" value="CheY-like"/>
    <property type="match status" value="1"/>
</dbReference>
<dbReference type="Gene3D" id="1.10.10.60">
    <property type="entry name" value="Homeodomain-like"/>
    <property type="match status" value="2"/>
</dbReference>
<dbReference type="InterPro" id="IPR018062">
    <property type="entry name" value="HTH_AraC-typ_CS"/>
</dbReference>
<feature type="domain" description="Response regulatory" evidence="11">
    <location>
        <begin position="3"/>
        <end position="120"/>
    </location>
</feature>
<evidence type="ECO:0000256" key="4">
    <source>
        <dbReference type="ARBA" id="ARBA00023012"/>
    </source>
</evidence>
<evidence type="ECO:0000256" key="1">
    <source>
        <dbReference type="ARBA" id="ARBA00004496"/>
    </source>
</evidence>
<evidence type="ECO:0000256" key="9">
    <source>
        <dbReference type="SAM" id="Coils"/>
    </source>
</evidence>
<dbReference type="InterPro" id="IPR020449">
    <property type="entry name" value="Tscrpt_reg_AraC-type_HTH"/>
</dbReference>
<dbReference type="PANTHER" id="PTHR42713">
    <property type="entry name" value="HISTIDINE KINASE-RELATED"/>
    <property type="match status" value="1"/>
</dbReference>
<feature type="coiled-coil region" evidence="9">
    <location>
        <begin position="109"/>
        <end position="136"/>
    </location>
</feature>
<name>A0ABS3W6H6_9BACL</name>
<dbReference type="RefSeq" id="WP_208846778.1">
    <property type="nucleotide sequence ID" value="NZ_JAGGDJ010000003.1"/>
</dbReference>
<evidence type="ECO:0000256" key="6">
    <source>
        <dbReference type="ARBA" id="ARBA00023125"/>
    </source>
</evidence>
<dbReference type="InterPro" id="IPR018060">
    <property type="entry name" value="HTH_AraC"/>
</dbReference>
<reference evidence="12 13" key="1">
    <citation type="submission" date="2021-03" db="EMBL/GenBank/DDBJ databases">
        <title>Paenibacillus artemisicola MWE-103 whole genome sequence.</title>
        <authorList>
            <person name="Ham Y.J."/>
        </authorList>
    </citation>
    <scope>NUCLEOTIDE SEQUENCE [LARGE SCALE GENOMIC DNA]</scope>
    <source>
        <strain evidence="12 13">MWE-103</strain>
    </source>
</reference>
<evidence type="ECO:0000256" key="5">
    <source>
        <dbReference type="ARBA" id="ARBA00023015"/>
    </source>
</evidence>
<accession>A0ABS3W6H6</accession>
<organism evidence="12 13">
    <name type="scientific">Paenibacillus artemisiicola</name>
    <dbReference type="NCBI Taxonomy" id="1172618"/>
    <lineage>
        <taxon>Bacteria</taxon>
        <taxon>Bacillati</taxon>
        <taxon>Bacillota</taxon>
        <taxon>Bacilli</taxon>
        <taxon>Bacillales</taxon>
        <taxon>Paenibacillaceae</taxon>
        <taxon>Paenibacillus</taxon>
    </lineage>
</organism>
<proteinExistence type="predicted"/>
<evidence type="ECO:0000256" key="8">
    <source>
        <dbReference type="PROSITE-ProRule" id="PRU00169"/>
    </source>
</evidence>
<dbReference type="SUPFAM" id="SSF46689">
    <property type="entry name" value="Homeodomain-like"/>
    <property type="match status" value="2"/>
</dbReference>
<keyword evidence="3 8" id="KW-0597">Phosphoprotein</keyword>
<keyword evidence="2" id="KW-0963">Cytoplasm</keyword>
<evidence type="ECO:0000256" key="2">
    <source>
        <dbReference type="ARBA" id="ARBA00022490"/>
    </source>
</evidence>
<evidence type="ECO:0000259" key="10">
    <source>
        <dbReference type="PROSITE" id="PS01124"/>
    </source>
</evidence>
<evidence type="ECO:0000259" key="11">
    <source>
        <dbReference type="PROSITE" id="PS50110"/>
    </source>
</evidence>
<sequence>MYRLLIVDDEPEIRLGLTLKIDAARLGLELAGEASNGLEALELLEQTPVDIVLTDMNMPLMDGVSFLEACRERHPDVRLVVITGYEDFRYARAALRHHAFDYLLKPVARDELAAVLASIAAELDGAREELEREARARWELSRYFKEMREHFVVRLIKGESDRESAVLDRAARFGMEPWARREARFLSVGLRPRADGDAPEAAAERTPDRFLLPFELLCREKEETSGAAVVAFRDANYPGLIHFATTEDEAWLRGFAAELDELARGMLGFGLALGAGRPVTGFGQWKEGYLSALLAWNWSESGAAEDERGPADGQAALSAEEISVIERCLARGDLASFERAARQSLQAAFAASRARFVRAIFRLYLLLEPLAHEARAPLGSAEQLWLRPEMALALDTVDRAAGFLAGIAGKIAAARRSEAADGDAPLMDAVLRHIGENYMSDLNLTQIAEKFNYNPSYFSELFKSKVGKTFIQYLTEARMAQAVRLLEGTQLGLWDIAELTGFASASYFSAKFKRMFGLSPSDYRQRGAGQGEPQEG</sequence>
<evidence type="ECO:0000256" key="7">
    <source>
        <dbReference type="ARBA" id="ARBA00023163"/>
    </source>
</evidence>
<feature type="domain" description="HTH araC/xylS-type" evidence="10">
    <location>
        <begin position="428"/>
        <end position="526"/>
    </location>
</feature>
<dbReference type="Pfam" id="PF00072">
    <property type="entry name" value="Response_reg"/>
    <property type="match status" value="1"/>
</dbReference>
<comment type="caution">
    <text evidence="12">The sequence shown here is derived from an EMBL/GenBank/DDBJ whole genome shotgun (WGS) entry which is preliminary data.</text>
</comment>
<gene>
    <name evidence="12" type="ORF">I8J29_05995</name>
</gene>
<dbReference type="SMART" id="SM00342">
    <property type="entry name" value="HTH_ARAC"/>
    <property type="match status" value="1"/>
</dbReference>
<dbReference type="PRINTS" id="PR00032">
    <property type="entry name" value="HTHARAC"/>
</dbReference>
<keyword evidence="4" id="KW-0902">Two-component regulatory system</keyword>
<dbReference type="Gene3D" id="3.40.50.2300">
    <property type="match status" value="1"/>
</dbReference>
<feature type="modified residue" description="4-aspartylphosphate" evidence="8">
    <location>
        <position position="55"/>
    </location>
</feature>
<dbReference type="Pfam" id="PF12833">
    <property type="entry name" value="HTH_18"/>
    <property type="match status" value="1"/>
</dbReference>
<keyword evidence="13" id="KW-1185">Reference proteome</keyword>
<evidence type="ECO:0000313" key="12">
    <source>
        <dbReference type="EMBL" id="MBO7743740.1"/>
    </source>
</evidence>